<reference evidence="2" key="1">
    <citation type="submission" date="2020-02" db="EMBL/GenBank/DDBJ databases">
        <authorList>
            <person name="Meier V. D."/>
        </authorList>
    </citation>
    <scope>NUCLEOTIDE SEQUENCE</scope>
    <source>
        <strain evidence="2">AVDCRST_MAG03</strain>
    </source>
</reference>
<evidence type="ECO:0000256" key="1">
    <source>
        <dbReference type="SAM" id="MobiDB-lite"/>
    </source>
</evidence>
<feature type="compositionally biased region" description="Basic residues" evidence="1">
    <location>
        <begin position="269"/>
        <end position="285"/>
    </location>
</feature>
<feature type="compositionally biased region" description="Basic and acidic residues" evidence="1">
    <location>
        <begin position="258"/>
        <end position="268"/>
    </location>
</feature>
<name>A0A6J4NSZ1_9ACTN</name>
<accession>A0A6J4NSZ1</accession>
<dbReference type="GO" id="GO:0004473">
    <property type="term" value="F:malate dehydrogenase (decarboxylating) (NADP+) activity"/>
    <property type="evidence" value="ECO:0007669"/>
    <property type="project" value="UniProtKB-EC"/>
</dbReference>
<feature type="region of interest" description="Disordered" evidence="1">
    <location>
        <begin position="1"/>
        <end position="444"/>
    </location>
</feature>
<feature type="compositionally biased region" description="Basic and acidic residues" evidence="1">
    <location>
        <begin position="211"/>
        <end position="224"/>
    </location>
</feature>
<dbReference type="EMBL" id="CADCUT010000049">
    <property type="protein sequence ID" value="CAA9394309.1"/>
    <property type="molecule type" value="Genomic_DNA"/>
</dbReference>
<organism evidence="2">
    <name type="scientific">uncultured Rubrobacteraceae bacterium</name>
    <dbReference type="NCBI Taxonomy" id="349277"/>
    <lineage>
        <taxon>Bacteria</taxon>
        <taxon>Bacillati</taxon>
        <taxon>Actinomycetota</taxon>
        <taxon>Rubrobacteria</taxon>
        <taxon>Rubrobacterales</taxon>
        <taxon>Rubrobacteraceae</taxon>
        <taxon>environmental samples</taxon>
    </lineage>
</organism>
<evidence type="ECO:0000313" key="2">
    <source>
        <dbReference type="EMBL" id="CAA9394309.1"/>
    </source>
</evidence>
<feature type="compositionally biased region" description="Basic and acidic residues" evidence="1">
    <location>
        <begin position="295"/>
        <end position="328"/>
    </location>
</feature>
<feature type="compositionally biased region" description="Basic residues" evidence="1">
    <location>
        <begin position="356"/>
        <end position="376"/>
    </location>
</feature>
<dbReference type="AlphaFoldDB" id="A0A6J4NSZ1"/>
<feature type="compositionally biased region" description="Basic and acidic residues" evidence="1">
    <location>
        <begin position="343"/>
        <end position="355"/>
    </location>
</feature>
<feature type="compositionally biased region" description="Basic residues" evidence="1">
    <location>
        <begin position="22"/>
        <end position="32"/>
    </location>
</feature>
<dbReference type="EC" id="1.1.1.40" evidence="2"/>
<feature type="compositionally biased region" description="Basic and acidic residues" evidence="1">
    <location>
        <begin position="174"/>
        <end position="200"/>
    </location>
</feature>
<feature type="compositionally biased region" description="Basic residues" evidence="1">
    <location>
        <begin position="225"/>
        <end position="234"/>
    </location>
</feature>
<proteinExistence type="predicted"/>
<feature type="compositionally biased region" description="Basic residues" evidence="1">
    <location>
        <begin position="391"/>
        <end position="436"/>
    </location>
</feature>
<feature type="compositionally biased region" description="Basic residues" evidence="1">
    <location>
        <begin position="242"/>
        <end position="257"/>
    </location>
</feature>
<feature type="non-terminal residue" evidence="2">
    <location>
        <position position="444"/>
    </location>
</feature>
<keyword evidence="2" id="KW-0560">Oxidoreductase</keyword>
<sequence length="444" mass="49784">AARLHVPRPPAAPHGPVGGGRRGYRRGRGPHRGRYDHQRRAGLVYTRDHAGRRGPRPGRAHRGDPQRPRRGRGALVARPGVAPARGRQARHRLDQTHQDGPGHARRLHAGRGAGVCGDLRGPFAGQGADHDRAQRRHLHQRDEGAGAGRHRPGPLDAGDGGEGRLLPPARQRLGHADPDRYEGRGRVRGDGGPHSADLRGHPPGGHLGARVLRDRAAAHRDPPKARHARRRARHGGGDARRGARRLPTRRAHARGRGGRPDRARGGRVRDRRAHGRRRRQARHRLRPEPPLPRARPPEGHRDLRPRDGDGRGGRRGRDDGPGRPDRPGHGARGPGHPGAHQPVPRDRTREGDRGRGRLRRRRHQREQRPRLPRHLPGRATLRGRGDNARHEARRRQRHSRPHPAVRARPRRPRPRGPRTRLDRRPRRRHRGRRRPHGQGPHGPV</sequence>
<protein>
    <submittedName>
        <fullName evidence="2">NADP-dependent malic enzyme</fullName>
        <ecNumber evidence="2">1.1.1.40</ecNumber>
    </submittedName>
</protein>
<feature type="compositionally biased region" description="Basic and acidic residues" evidence="1">
    <location>
        <begin position="91"/>
        <end position="102"/>
    </location>
</feature>
<feature type="non-terminal residue" evidence="2">
    <location>
        <position position="1"/>
    </location>
</feature>
<gene>
    <name evidence="2" type="ORF">AVDCRST_MAG03-823</name>
</gene>